<evidence type="ECO:0000256" key="2">
    <source>
        <dbReference type="SAM" id="SignalP"/>
    </source>
</evidence>
<organism evidence="3">
    <name type="scientific">Lotus japonicus</name>
    <name type="common">Lotus corniculatus var. japonicus</name>
    <dbReference type="NCBI Taxonomy" id="34305"/>
    <lineage>
        <taxon>Eukaryota</taxon>
        <taxon>Viridiplantae</taxon>
        <taxon>Streptophyta</taxon>
        <taxon>Embryophyta</taxon>
        <taxon>Tracheophyta</taxon>
        <taxon>Spermatophyta</taxon>
        <taxon>Magnoliopsida</taxon>
        <taxon>eudicotyledons</taxon>
        <taxon>Gunneridae</taxon>
        <taxon>Pentapetalae</taxon>
        <taxon>rosids</taxon>
        <taxon>fabids</taxon>
        <taxon>Fabales</taxon>
        <taxon>Fabaceae</taxon>
        <taxon>Papilionoideae</taxon>
        <taxon>50 kb inversion clade</taxon>
        <taxon>NPAAA clade</taxon>
        <taxon>Hologalegina</taxon>
        <taxon>robinioid clade</taxon>
        <taxon>Loteae</taxon>
        <taxon>Lotus</taxon>
    </lineage>
</organism>
<sequence length="108" mass="11790">MASNKLVAMLLMVCLIVAAGAVETNDKKDDSNEITPQATSEQCFRYCYKACALPAGFCNWMCGLRCKNPIFFDPGKPGQSSSLIVSQSPVQSPMPSMSMAEEHNKKLH</sequence>
<dbReference type="AlphaFoldDB" id="I3SDS9"/>
<proteinExistence type="evidence at transcript level"/>
<evidence type="ECO:0000313" key="3">
    <source>
        <dbReference type="EMBL" id="AFK38421.1"/>
    </source>
</evidence>
<feature type="chain" id="PRO_5003679407" evidence="2">
    <location>
        <begin position="22"/>
        <end position="108"/>
    </location>
</feature>
<keyword evidence="2" id="KW-0732">Signal</keyword>
<protein>
    <submittedName>
        <fullName evidence="3">Uncharacterized protein</fullName>
    </submittedName>
</protein>
<evidence type="ECO:0000256" key="1">
    <source>
        <dbReference type="SAM" id="MobiDB-lite"/>
    </source>
</evidence>
<dbReference type="EMBL" id="BT138626">
    <property type="protein sequence ID" value="AFK38421.1"/>
    <property type="molecule type" value="mRNA"/>
</dbReference>
<feature type="region of interest" description="Disordered" evidence="1">
    <location>
        <begin position="78"/>
        <end position="108"/>
    </location>
</feature>
<feature type="signal peptide" evidence="2">
    <location>
        <begin position="1"/>
        <end position="21"/>
    </location>
</feature>
<name>I3SDS9_LOTJA</name>
<reference evidence="3" key="1">
    <citation type="submission" date="2012-05" db="EMBL/GenBank/DDBJ databases">
        <authorList>
            <person name="Krishnakumar V."/>
            <person name="Cheung F."/>
            <person name="Xiao Y."/>
            <person name="Chan A."/>
            <person name="Moskal W.A."/>
            <person name="Town C.D."/>
        </authorList>
    </citation>
    <scope>NUCLEOTIDE SEQUENCE</scope>
</reference>
<accession>I3SDS9</accession>
<feature type="compositionally biased region" description="Low complexity" evidence="1">
    <location>
        <begin position="85"/>
        <end position="99"/>
    </location>
</feature>